<dbReference type="Gramene" id="KQJ93476">
    <property type="protein sequence ID" value="KQJ93476"/>
    <property type="gene ID" value="BRADI_3g04800v3"/>
</dbReference>
<dbReference type="RefSeq" id="XP_010233855.1">
    <property type="nucleotide sequence ID" value="XM_010235553.2"/>
</dbReference>
<dbReference type="GeneID" id="104583435"/>
<sequence length="112" mass="11511">MAKAQVAARFVTEVAPPQLVSIVRRRRQHRAPCRSGAAVLDTIAEDDRELQLSAAADAAVAPSPKRPAAASPAGSARTGGGFMRELSGCFSGSNRVVHVVRLPPAAAAAGEV</sequence>
<dbReference type="PANTHER" id="PTHR35101:SF12">
    <property type="entry name" value="OS02G0162600 PROTEIN"/>
    <property type="match status" value="1"/>
</dbReference>
<accession>I1HXJ0</accession>
<feature type="region of interest" description="Disordered" evidence="1">
    <location>
        <begin position="56"/>
        <end position="78"/>
    </location>
</feature>
<dbReference type="HOGENOM" id="CLU_130101_0_0_1"/>
<name>I1HXJ0_BRADI</name>
<dbReference type="EnsemblPlants" id="KQJ93476">
    <property type="protein sequence ID" value="KQJ93476"/>
    <property type="gene ID" value="BRADI_3g04800v3"/>
</dbReference>
<evidence type="ECO:0000313" key="4">
    <source>
        <dbReference type="Proteomes" id="UP000008810"/>
    </source>
</evidence>
<evidence type="ECO:0000313" key="3">
    <source>
        <dbReference type="EnsemblPlants" id="KQJ93476"/>
    </source>
</evidence>
<dbReference type="EMBL" id="CM000882">
    <property type="protein sequence ID" value="KQJ93476.1"/>
    <property type="molecule type" value="Genomic_DNA"/>
</dbReference>
<dbReference type="AlphaFoldDB" id="I1HXJ0"/>
<evidence type="ECO:0000313" key="2">
    <source>
        <dbReference type="EMBL" id="KQJ93476.1"/>
    </source>
</evidence>
<reference evidence="2 3" key="1">
    <citation type="journal article" date="2010" name="Nature">
        <title>Genome sequencing and analysis of the model grass Brachypodium distachyon.</title>
        <authorList>
            <consortium name="International Brachypodium Initiative"/>
        </authorList>
    </citation>
    <scope>NUCLEOTIDE SEQUENCE [LARGE SCALE GENOMIC DNA]</scope>
    <source>
        <strain evidence="2">Bd21</strain>
        <strain evidence="3">cv. Bd21</strain>
    </source>
</reference>
<dbReference type="OMA" id="MRELSGC"/>
<proteinExistence type="predicted"/>
<feature type="compositionally biased region" description="Low complexity" evidence="1">
    <location>
        <begin position="56"/>
        <end position="76"/>
    </location>
</feature>
<reference evidence="3" key="3">
    <citation type="submission" date="2018-08" db="UniProtKB">
        <authorList>
            <consortium name="EnsemblPlants"/>
        </authorList>
    </citation>
    <scope>IDENTIFICATION</scope>
    <source>
        <strain evidence="3">cv. Bd21</strain>
    </source>
</reference>
<reference evidence="2" key="2">
    <citation type="submission" date="2017-06" db="EMBL/GenBank/DDBJ databases">
        <title>WGS assembly of Brachypodium distachyon.</title>
        <authorList>
            <consortium name="The International Brachypodium Initiative"/>
            <person name="Lucas S."/>
            <person name="Harmon-Smith M."/>
            <person name="Lail K."/>
            <person name="Tice H."/>
            <person name="Grimwood J."/>
            <person name="Bruce D."/>
            <person name="Barry K."/>
            <person name="Shu S."/>
            <person name="Lindquist E."/>
            <person name="Wang M."/>
            <person name="Pitluck S."/>
            <person name="Vogel J.P."/>
            <person name="Garvin D.F."/>
            <person name="Mockler T.C."/>
            <person name="Schmutz J."/>
            <person name="Rokhsar D."/>
            <person name="Bevan M.W."/>
        </authorList>
    </citation>
    <scope>NUCLEOTIDE SEQUENCE</scope>
    <source>
        <strain evidence="2">Bd21</strain>
    </source>
</reference>
<dbReference type="PANTHER" id="PTHR35101">
    <property type="entry name" value="OS02G0162600 PROTEIN"/>
    <property type="match status" value="1"/>
</dbReference>
<evidence type="ECO:0000256" key="1">
    <source>
        <dbReference type="SAM" id="MobiDB-lite"/>
    </source>
</evidence>
<dbReference type="eggNOG" id="ENOG502S76P">
    <property type="taxonomic scope" value="Eukaryota"/>
</dbReference>
<protein>
    <submittedName>
        <fullName evidence="2 3">Uncharacterized protein</fullName>
    </submittedName>
</protein>
<dbReference type="KEGG" id="bdi:104583435"/>
<dbReference type="OrthoDB" id="662900at2759"/>
<keyword evidence="4" id="KW-1185">Reference proteome</keyword>
<organism evidence="3">
    <name type="scientific">Brachypodium distachyon</name>
    <name type="common">Purple false brome</name>
    <name type="synonym">Trachynia distachya</name>
    <dbReference type="NCBI Taxonomy" id="15368"/>
    <lineage>
        <taxon>Eukaryota</taxon>
        <taxon>Viridiplantae</taxon>
        <taxon>Streptophyta</taxon>
        <taxon>Embryophyta</taxon>
        <taxon>Tracheophyta</taxon>
        <taxon>Spermatophyta</taxon>
        <taxon>Magnoliopsida</taxon>
        <taxon>Liliopsida</taxon>
        <taxon>Poales</taxon>
        <taxon>Poaceae</taxon>
        <taxon>BOP clade</taxon>
        <taxon>Pooideae</taxon>
        <taxon>Stipodae</taxon>
        <taxon>Brachypodieae</taxon>
        <taxon>Brachypodium</taxon>
    </lineage>
</organism>
<dbReference type="Proteomes" id="UP000008810">
    <property type="component" value="Chromosome 3"/>
</dbReference>
<gene>
    <name evidence="3" type="primary">LOC104583435</name>
    <name evidence="2" type="ORF">BRADI_3g04800v3</name>
</gene>